<evidence type="ECO:0000313" key="11">
    <source>
        <dbReference type="EMBL" id="KYH35610.1"/>
    </source>
</evidence>
<organism evidence="11 12">
    <name type="scientific">Clostridium tepidiprofundi DSM 19306</name>
    <dbReference type="NCBI Taxonomy" id="1121338"/>
    <lineage>
        <taxon>Bacteria</taxon>
        <taxon>Bacillati</taxon>
        <taxon>Bacillota</taxon>
        <taxon>Clostridia</taxon>
        <taxon>Eubacteriales</taxon>
        <taxon>Clostridiaceae</taxon>
        <taxon>Clostridium</taxon>
    </lineage>
</organism>
<dbReference type="AlphaFoldDB" id="A0A151B746"/>
<comment type="caution">
    <text evidence="11">The sequence shown here is derived from an EMBL/GenBank/DDBJ whole genome shotgun (WGS) entry which is preliminary data.</text>
</comment>
<evidence type="ECO:0000256" key="9">
    <source>
        <dbReference type="ARBA" id="ARBA00023136"/>
    </source>
</evidence>
<sequence length="158" mass="17986">MGKEKKESKIDKGNLFKTIIIVFIAVGIAGGSFFAGIMVDKLVFSKETNKVEKTKDEVKEVMFTLDDFLVNLADKSGRRYLKAKIYLGYGEDKKLSAELEEKKLKIRDAIINVLRTKKTEDLNEDGTERLKIEIKDTVNMLLNEGKITNVYFSDILIQ</sequence>
<dbReference type="InterPro" id="IPR005503">
    <property type="entry name" value="FliL"/>
</dbReference>
<dbReference type="GO" id="GO:0006935">
    <property type="term" value="P:chemotaxis"/>
    <property type="evidence" value="ECO:0007669"/>
    <property type="project" value="UniProtKB-KW"/>
</dbReference>
<proteinExistence type="inferred from homology"/>
<dbReference type="Proteomes" id="UP000075531">
    <property type="component" value="Unassembled WGS sequence"/>
</dbReference>
<comment type="subcellular location">
    <subcellularLocation>
        <location evidence="2">Cell membrane</location>
        <topology evidence="2">Single-pass membrane protein</topology>
    </subcellularLocation>
</comment>
<evidence type="ECO:0000256" key="1">
    <source>
        <dbReference type="ARBA" id="ARBA00002254"/>
    </source>
</evidence>
<keyword evidence="9 10" id="KW-0472">Membrane</keyword>
<accession>A0A151B746</accession>
<evidence type="ECO:0000256" key="8">
    <source>
        <dbReference type="ARBA" id="ARBA00022989"/>
    </source>
</evidence>
<feature type="transmembrane region" description="Helical" evidence="10">
    <location>
        <begin position="20"/>
        <end position="39"/>
    </location>
</feature>
<comment type="function">
    <text evidence="1 10">Controls the rotational direction of flagella during chemotaxis.</text>
</comment>
<dbReference type="Pfam" id="PF03748">
    <property type="entry name" value="FliL"/>
    <property type="match status" value="1"/>
</dbReference>
<keyword evidence="12" id="KW-1185">Reference proteome</keyword>
<keyword evidence="11" id="KW-0966">Cell projection</keyword>
<evidence type="ECO:0000256" key="10">
    <source>
        <dbReference type="RuleBase" id="RU364125"/>
    </source>
</evidence>
<dbReference type="PANTHER" id="PTHR35091">
    <property type="entry name" value="FLAGELLAR PROTEIN FLIL"/>
    <property type="match status" value="1"/>
</dbReference>
<dbReference type="PATRIC" id="fig|1121338.3.peg.4"/>
<evidence type="ECO:0000256" key="6">
    <source>
        <dbReference type="ARBA" id="ARBA00022692"/>
    </source>
</evidence>
<keyword evidence="11" id="KW-0282">Flagellum</keyword>
<dbReference type="GO" id="GO:0009425">
    <property type="term" value="C:bacterial-type flagellum basal body"/>
    <property type="evidence" value="ECO:0007669"/>
    <property type="project" value="InterPro"/>
</dbReference>
<evidence type="ECO:0000256" key="4">
    <source>
        <dbReference type="ARBA" id="ARBA00022475"/>
    </source>
</evidence>
<evidence type="ECO:0000256" key="2">
    <source>
        <dbReference type="ARBA" id="ARBA00004162"/>
    </source>
</evidence>
<keyword evidence="7 10" id="KW-0283">Flagellar rotation</keyword>
<evidence type="ECO:0000256" key="3">
    <source>
        <dbReference type="ARBA" id="ARBA00008281"/>
    </source>
</evidence>
<evidence type="ECO:0000313" key="12">
    <source>
        <dbReference type="Proteomes" id="UP000075531"/>
    </source>
</evidence>
<reference evidence="11 12" key="1">
    <citation type="submission" date="2016-02" db="EMBL/GenBank/DDBJ databases">
        <title>Genome sequence of Clostridium tepidiprofundi DSM 19306.</title>
        <authorList>
            <person name="Poehlein A."/>
            <person name="Daniel R."/>
        </authorList>
    </citation>
    <scope>NUCLEOTIDE SEQUENCE [LARGE SCALE GENOMIC DNA]</scope>
    <source>
        <strain evidence="11 12">DSM 19306</strain>
    </source>
</reference>
<dbReference type="RefSeq" id="WP_066820667.1">
    <property type="nucleotide sequence ID" value="NZ_LTBA01000001.1"/>
</dbReference>
<keyword evidence="5 10" id="KW-0145">Chemotaxis</keyword>
<dbReference type="OrthoDB" id="166089at2"/>
<keyword evidence="4 10" id="KW-1003">Cell membrane</keyword>
<evidence type="ECO:0000256" key="7">
    <source>
        <dbReference type="ARBA" id="ARBA00022779"/>
    </source>
</evidence>
<comment type="similarity">
    <text evidence="3 10">Belongs to the FliL family.</text>
</comment>
<dbReference type="PANTHER" id="PTHR35091:SF2">
    <property type="entry name" value="FLAGELLAR PROTEIN FLIL"/>
    <property type="match status" value="1"/>
</dbReference>
<dbReference type="GO" id="GO:0005886">
    <property type="term" value="C:plasma membrane"/>
    <property type="evidence" value="ECO:0007669"/>
    <property type="project" value="UniProtKB-SubCell"/>
</dbReference>
<gene>
    <name evidence="11" type="ORF">CLTEP_00030</name>
</gene>
<keyword evidence="11" id="KW-0969">Cilium</keyword>
<evidence type="ECO:0000256" key="5">
    <source>
        <dbReference type="ARBA" id="ARBA00022500"/>
    </source>
</evidence>
<protein>
    <recommendedName>
        <fullName evidence="10">Flagellar protein FliL</fullName>
    </recommendedName>
</protein>
<name>A0A151B746_9CLOT</name>
<keyword evidence="6 10" id="KW-0812">Transmembrane</keyword>
<dbReference type="GO" id="GO:0071978">
    <property type="term" value="P:bacterial-type flagellum-dependent swarming motility"/>
    <property type="evidence" value="ECO:0007669"/>
    <property type="project" value="TreeGrafter"/>
</dbReference>
<dbReference type="EMBL" id="LTBA01000001">
    <property type="protein sequence ID" value="KYH35610.1"/>
    <property type="molecule type" value="Genomic_DNA"/>
</dbReference>
<keyword evidence="8 10" id="KW-1133">Transmembrane helix</keyword>
<dbReference type="STRING" id="1121338.CLTEP_00030"/>